<dbReference type="PROSITE" id="PS50835">
    <property type="entry name" value="IG_LIKE"/>
    <property type="match status" value="2"/>
</dbReference>
<dbReference type="InterPro" id="IPR013783">
    <property type="entry name" value="Ig-like_fold"/>
</dbReference>
<dbReference type="RefSeq" id="XP_025779582.1">
    <property type="nucleotide sequence ID" value="XM_025923797.1"/>
</dbReference>
<dbReference type="PANTHER" id="PTHR15360:SF2">
    <property type="entry name" value="PLATELET-DERIVED GROWTH FACTOR RECEPTOR-LIKE PROTEIN"/>
    <property type="match status" value="1"/>
</dbReference>
<dbReference type="InterPro" id="IPR036179">
    <property type="entry name" value="Ig-like_dom_sf"/>
</dbReference>
<dbReference type="Gene3D" id="2.60.40.10">
    <property type="entry name" value="Immunoglobulins"/>
    <property type="match status" value="3"/>
</dbReference>
<keyword evidence="4" id="KW-0732">Signal</keyword>
<dbReference type="PANTHER" id="PTHR15360">
    <property type="entry name" value="PLATELET-DERIVED GROWTH FACTOR RECEPTOR LIKE"/>
    <property type="match status" value="1"/>
</dbReference>
<keyword evidence="6" id="KW-1185">Reference proteome</keyword>
<reference evidence="7" key="1">
    <citation type="submission" date="2025-08" db="UniProtKB">
        <authorList>
            <consortium name="RefSeq"/>
        </authorList>
    </citation>
    <scope>IDENTIFICATION</scope>
    <source>
        <tissue evidence="7">Blood</tissue>
    </source>
</reference>
<feature type="domain" description="Ig-like" evidence="5">
    <location>
        <begin position="293"/>
        <end position="376"/>
    </location>
</feature>
<dbReference type="InterPro" id="IPR007110">
    <property type="entry name" value="Ig-like_dom"/>
</dbReference>
<evidence type="ECO:0000256" key="1">
    <source>
        <dbReference type="ARBA" id="ARBA00011360"/>
    </source>
</evidence>
<dbReference type="SMART" id="SM00408">
    <property type="entry name" value="IGc2"/>
    <property type="match status" value="2"/>
</dbReference>
<dbReference type="Pfam" id="PF21339">
    <property type="entry name" value="VEGFR-1-like_Ig-like"/>
    <property type="match status" value="1"/>
</dbReference>
<feature type="domain" description="Ig-like" evidence="5">
    <location>
        <begin position="75"/>
        <end position="171"/>
    </location>
</feature>
<organism evidence="6 7">
    <name type="scientific">Puma concolor</name>
    <name type="common">Mountain lion</name>
    <name type="synonym">Felis concolor</name>
    <dbReference type="NCBI Taxonomy" id="9696"/>
    <lineage>
        <taxon>Eukaryota</taxon>
        <taxon>Metazoa</taxon>
        <taxon>Chordata</taxon>
        <taxon>Craniata</taxon>
        <taxon>Vertebrata</taxon>
        <taxon>Euteleostomi</taxon>
        <taxon>Mammalia</taxon>
        <taxon>Eutheria</taxon>
        <taxon>Laurasiatheria</taxon>
        <taxon>Carnivora</taxon>
        <taxon>Feliformia</taxon>
        <taxon>Felidae</taxon>
        <taxon>Felinae</taxon>
        <taxon>Puma</taxon>
    </lineage>
</organism>
<evidence type="ECO:0000256" key="3">
    <source>
        <dbReference type="SAM" id="MobiDB-lite"/>
    </source>
</evidence>
<dbReference type="Pfam" id="PF13927">
    <property type="entry name" value="Ig_3"/>
    <property type="match status" value="1"/>
</dbReference>
<evidence type="ECO:0000256" key="2">
    <source>
        <dbReference type="ARBA" id="ARBA00019671"/>
    </source>
</evidence>
<feature type="chain" id="PRO_5027545811" description="Platelet-derived growth factor receptor-like protein" evidence="4">
    <location>
        <begin position="21"/>
        <end position="407"/>
    </location>
</feature>
<dbReference type="KEGG" id="pcoo:112860498"/>
<protein>
    <recommendedName>
        <fullName evidence="2">Platelet-derived growth factor receptor-like protein</fullName>
    </recommendedName>
</protein>
<sequence>MVSRACCWLSWCLLICVISAEVQEHGRTPKAQKKRAFKAASPGDVKPPGAPGGKKPKADLSQKTLEMEAAAPSLPASSILTLVLGRGRFQKVGDSLSLRAGDPLELRCRGKVVHWRVPVYLEEEGKERLRIKHFSHHSQLQLVNSTSADTGEYSCWAQHCQDGEGAEGEARKGKTFIFFTGALESGLQEHPEELFVPTEDYYKVVQLHSHQPVLLPCQVTNPLAHVTLHREFPPEEVPVDGIDISFDVKKGFTIHRPRASLAGALFCLASLGGLRQISTKYMLIYIKYPSSSPKPTIQASATSVQLGENFSVTCTALGEPDIAVDFIWEYPGQKLGRPPYVSEWASVVRQEGQVQQEVGSTLHVEEARAGDSGIYTSLSLAAGILVWSSGQKRGVWATSFPVPQPLV</sequence>
<proteinExistence type="predicted"/>
<dbReference type="InterPro" id="IPR003599">
    <property type="entry name" value="Ig_sub"/>
</dbReference>
<dbReference type="SMART" id="SM00409">
    <property type="entry name" value="IG"/>
    <property type="match status" value="3"/>
</dbReference>
<dbReference type="InterPro" id="IPR003598">
    <property type="entry name" value="Ig_sub2"/>
</dbReference>
<dbReference type="SUPFAM" id="SSF48726">
    <property type="entry name" value="Immunoglobulin"/>
    <property type="match status" value="3"/>
</dbReference>
<evidence type="ECO:0000256" key="4">
    <source>
        <dbReference type="SAM" id="SignalP"/>
    </source>
</evidence>
<evidence type="ECO:0000259" key="5">
    <source>
        <dbReference type="PROSITE" id="PS50835"/>
    </source>
</evidence>
<gene>
    <name evidence="7" type="primary">LOC112860498</name>
</gene>
<evidence type="ECO:0000313" key="7">
    <source>
        <dbReference type="RefSeq" id="XP_025779582.1"/>
    </source>
</evidence>
<dbReference type="InterPro" id="IPR042495">
    <property type="entry name" value="PDGFRL"/>
</dbReference>
<name>A0A6P6HUQ5_PUMCO</name>
<dbReference type="Proteomes" id="UP000515131">
    <property type="component" value="Unplaced"/>
</dbReference>
<accession>A0A6P6HUQ5</accession>
<feature type="compositionally biased region" description="Basic residues" evidence="3">
    <location>
        <begin position="28"/>
        <end position="37"/>
    </location>
</feature>
<comment type="subunit">
    <text evidence="1">Forms a complex composed of PDGFRL, TNK2 and GRB2.</text>
</comment>
<dbReference type="AlphaFoldDB" id="A0A6P6HUQ5"/>
<dbReference type="GeneID" id="112860498"/>
<feature type="region of interest" description="Disordered" evidence="3">
    <location>
        <begin position="28"/>
        <end position="59"/>
    </location>
</feature>
<feature type="signal peptide" evidence="4">
    <location>
        <begin position="1"/>
        <end position="20"/>
    </location>
</feature>
<evidence type="ECO:0000313" key="6">
    <source>
        <dbReference type="Proteomes" id="UP000515131"/>
    </source>
</evidence>